<organism evidence="2 3">
    <name type="scientific">Tangfeifania diversioriginum</name>
    <dbReference type="NCBI Taxonomy" id="1168035"/>
    <lineage>
        <taxon>Bacteria</taxon>
        <taxon>Pseudomonadati</taxon>
        <taxon>Bacteroidota</taxon>
        <taxon>Bacteroidia</taxon>
        <taxon>Marinilabiliales</taxon>
        <taxon>Prolixibacteraceae</taxon>
        <taxon>Tangfeifania</taxon>
    </lineage>
</organism>
<protein>
    <submittedName>
        <fullName evidence="2">Uncharacterized protein</fullName>
    </submittedName>
</protein>
<reference evidence="2 3" key="1">
    <citation type="submission" date="2016-11" db="EMBL/GenBank/DDBJ databases">
        <authorList>
            <person name="Jaros S."/>
            <person name="Januszkiewicz K."/>
            <person name="Wedrychowicz H."/>
        </authorList>
    </citation>
    <scope>NUCLEOTIDE SEQUENCE [LARGE SCALE GENOMIC DNA]</scope>
    <source>
        <strain evidence="2 3">DSM 27063</strain>
    </source>
</reference>
<keyword evidence="1" id="KW-0472">Membrane</keyword>
<evidence type="ECO:0000313" key="3">
    <source>
        <dbReference type="Proteomes" id="UP000184050"/>
    </source>
</evidence>
<accession>A0A1M6C9Q1</accession>
<dbReference type="AlphaFoldDB" id="A0A1M6C9Q1"/>
<dbReference type="STRING" id="1168035.SAMN05444280_103184"/>
<feature type="transmembrane region" description="Helical" evidence="1">
    <location>
        <begin position="7"/>
        <end position="27"/>
    </location>
</feature>
<dbReference type="OrthoDB" id="9966217at2"/>
<keyword evidence="3" id="KW-1185">Reference proteome</keyword>
<evidence type="ECO:0000256" key="1">
    <source>
        <dbReference type="SAM" id="Phobius"/>
    </source>
</evidence>
<proteinExistence type="predicted"/>
<dbReference type="EMBL" id="FQZE01000003">
    <property type="protein sequence ID" value="SHI57613.1"/>
    <property type="molecule type" value="Genomic_DNA"/>
</dbReference>
<gene>
    <name evidence="2" type="ORF">SAMN05444280_103184</name>
</gene>
<keyword evidence="1" id="KW-1133">Transmembrane helix</keyword>
<name>A0A1M6C9Q1_9BACT</name>
<sequence length="77" mass="8413">MNKGGKIAVTILLIVGFFIIGILLSAAGASKTFTGLLALGLFFGIREMWKKPKIDESTEIKLDKTQNNDSENNITKQ</sequence>
<evidence type="ECO:0000313" key="2">
    <source>
        <dbReference type="EMBL" id="SHI57613.1"/>
    </source>
</evidence>
<keyword evidence="1" id="KW-0812">Transmembrane</keyword>
<dbReference type="RefSeq" id="WP_073165482.1">
    <property type="nucleotide sequence ID" value="NZ_FQZE01000003.1"/>
</dbReference>
<dbReference type="Proteomes" id="UP000184050">
    <property type="component" value="Unassembled WGS sequence"/>
</dbReference>